<evidence type="ECO:0000313" key="2">
    <source>
        <dbReference type="EMBL" id="RGN33787.1"/>
    </source>
</evidence>
<dbReference type="InterPro" id="IPR046482">
    <property type="entry name" value="DUF6575"/>
</dbReference>
<dbReference type="Pfam" id="PF20215">
    <property type="entry name" value="DUF6575"/>
    <property type="match status" value="1"/>
</dbReference>
<feature type="domain" description="DUF6575" evidence="1">
    <location>
        <begin position="5"/>
        <end position="111"/>
    </location>
</feature>
<protein>
    <recommendedName>
        <fullName evidence="1">DUF6575 domain-containing protein</fullName>
    </recommendedName>
</protein>
<accession>A0A3E5B883</accession>
<name>A0A3E5B883_9BACE</name>
<sequence length="140" mass="16192">MKDVLRIDKILDFCDVPQLFVVRDAFDTLYLCLLYDDEPACRYTGIRISAQRLEEFLAGSVDLRSLFIHPETEQEYFDVVFQADKYQKTLSGEKTLSEDKLPADGYILSGDVRENIVINLPIKDRSLLTELVRKFGWACM</sequence>
<evidence type="ECO:0000313" key="3">
    <source>
        <dbReference type="Proteomes" id="UP000260983"/>
    </source>
</evidence>
<comment type="caution">
    <text evidence="2">The sequence shown here is derived from an EMBL/GenBank/DDBJ whole genome shotgun (WGS) entry which is preliminary data.</text>
</comment>
<dbReference type="RefSeq" id="WP_117724724.1">
    <property type="nucleotide sequence ID" value="NZ_QSUL01000010.1"/>
</dbReference>
<organism evidence="2 3">
    <name type="scientific">Bacteroides oleiciplenus</name>
    <dbReference type="NCBI Taxonomy" id="626931"/>
    <lineage>
        <taxon>Bacteria</taxon>
        <taxon>Pseudomonadati</taxon>
        <taxon>Bacteroidota</taxon>
        <taxon>Bacteroidia</taxon>
        <taxon>Bacteroidales</taxon>
        <taxon>Bacteroidaceae</taxon>
        <taxon>Bacteroides</taxon>
    </lineage>
</organism>
<dbReference type="EMBL" id="QSUL01000010">
    <property type="protein sequence ID" value="RGN33787.1"/>
    <property type="molecule type" value="Genomic_DNA"/>
</dbReference>
<dbReference type="Proteomes" id="UP000260983">
    <property type="component" value="Unassembled WGS sequence"/>
</dbReference>
<dbReference type="AlphaFoldDB" id="A0A3E5B883"/>
<gene>
    <name evidence="2" type="ORF">DXB65_14975</name>
</gene>
<proteinExistence type="predicted"/>
<evidence type="ECO:0000259" key="1">
    <source>
        <dbReference type="Pfam" id="PF20215"/>
    </source>
</evidence>
<reference evidence="2 3" key="1">
    <citation type="submission" date="2018-08" db="EMBL/GenBank/DDBJ databases">
        <title>A genome reference for cultivated species of the human gut microbiota.</title>
        <authorList>
            <person name="Zou Y."/>
            <person name="Xue W."/>
            <person name="Luo G."/>
        </authorList>
    </citation>
    <scope>NUCLEOTIDE SEQUENCE [LARGE SCALE GENOMIC DNA]</scope>
    <source>
        <strain evidence="2 3">OM05-15BH</strain>
    </source>
</reference>